<dbReference type="PANTHER" id="PTHR15065">
    <property type="entry name" value="INSULINOMA-ASSOCIATED 1"/>
    <property type="match status" value="1"/>
</dbReference>
<feature type="domain" description="C2H2-type" evidence="11">
    <location>
        <begin position="710"/>
        <end position="738"/>
    </location>
</feature>
<dbReference type="SUPFAM" id="SSF57667">
    <property type="entry name" value="beta-beta-alpha zinc fingers"/>
    <property type="match status" value="2"/>
</dbReference>
<dbReference type="KEGG" id="hazt:125177709"/>
<feature type="compositionally biased region" description="Basic residues" evidence="10">
    <location>
        <begin position="438"/>
        <end position="447"/>
    </location>
</feature>
<feature type="region of interest" description="Disordered" evidence="10">
    <location>
        <begin position="556"/>
        <end position="613"/>
    </location>
</feature>
<evidence type="ECO:0000313" key="12">
    <source>
        <dbReference type="Proteomes" id="UP000694843"/>
    </source>
</evidence>
<feature type="compositionally biased region" description="Acidic residues" evidence="10">
    <location>
        <begin position="601"/>
        <end position="610"/>
    </location>
</feature>
<dbReference type="SMART" id="SM00355">
    <property type="entry name" value="ZnF_C2H2"/>
    <property type="match status" value="4"/>
</dbReference>
<gene>
    <name evidence="13" type="primary">LOC125177709</name>
</gene>
<dbReference type="GeneID" id="125177709"/>
<feature type="compositionally biased region" description="Acidic residues" evidence="10">
    <location>
        <begin position="211"/>
        <end position="220"/>
    </location>
</feature>
<dbReference type="GO" id="GO:0005634">
    <property type="term" value="C:nucleus"/>
    <property type="evidence" value="ECO:0007669"/>
    <property type="project" value="UniProtKB-SubCell"/>
</dbReference>
<feature type="domain" description="C2H2-type" evidence="11">
    <location>
        <begin position="619"/>
        <end position="646"/>
    </location>
</feature>
<dbReference type="InterPro" id="IPR036236">
    <property type="entry name" value="Znf_C2H2_sf"/>
</dbReference>
<dbReference type="Proteomes" id="UP000694843">
    <property type="component" value="Unplaced"/>
</dbReference>
<reference evidence="13" key="1">
    <citation type="submission" date="2025-08" db="UniProtKB">
        <authorList>
            <consortium name="RefSeq"/>
        </authorList>
    </citation>
    <scope>IDENTIFICATION</scope>
    <source>
        <tissue evidence="13">Whole organism</tissue>
    </source>
</reference>
<feature type="compositionally biased region" description="Polar residues" evidence="10">
    <location>
        <begin position="576"/>
        <end position="585"/>
    </location>
</feature>
<name>A0A979FG71_HYAAZ</name>
<dbReference type="PROSITE" id="PS00028">
    <property type="entry name" value="ZINC_FINGER_C2H2_1"/>
    <property type="match status" value="3"/>
</dbReference>
<dbReference type="GO" id="GO:0000978">
    <property type="term" value="F:RNA polymerase II cis-regulatory region sequence-specific DNA binding"/>
    <property type="evidence" value="ECO:0007669"/>
    <property type="project" value="TreeGrafter"/>
</dbReference>
<dbReference type="AlphaFoldDB" id="A0A979FG71"/>
<evidence type="ECO:0000256" key="5">
    <source>
        <dbReference type="ARBA" id="ARBA00022833"/>
    </source>
</evidence>
<dbReference type="InterPro" id="IPR013087">
    <property type="entry name" value="Znf_C2H2_type"/>
</dbReference>
<dbReference type="GO" id="GO:0008270">
    <property type="term" value="F:zinc ion binding"/>
    <property type="evidence" value="ECO:0007669"/>
    <property type="project" value="UniProtKB-KW"/>
</dbReference>
<evidence type="ECO:0000313" key="13">
    <source>
        <dbReference type="RefSeq" id="XP_047735919.1"/>
    </source>
</evidence>
<keyword evidence="4 9" id="KW-0863">Zinc-finger</keyword>
<proteinExistence type="predicted"/>
<dbReference type="GO" id="GO:0017053">
    <property type="term" value="C:transcription repressor complex"/>
    <property type="evidence" value="ECO:0007669"/>
    <property type="project" value="TreeGrafter"/>
</dbReference>
<keyword evidence="2" id="KW-0479">Metal-binding</keyword>
<evidence type="ECO:0000256" key="6">
    <source>
        <dbReference type="ARBA" id="ARBA00023015"/>
    </source>
</evidence>
<dbReference type="GO" id="GO:0010564">
    <property type="term" value="P:regulation of cell cycle process"/>
    <property type="evidence" value="ECO:0007669"/>
    <property type="project" value="TreeGrafter"/>
</dbReference>
<evidence type="ECO:0000256" key="10">
    <source>
        <dbReference type="SAM" id="MobiDB-lite"/>
    </source>
</evidence>
<feature type="compositionally biased region" description="Basic and acidic residues" evidence="10">
    <location>
        <begin position="221"/>
        <end position="251"/>
    </location>
</feature>
<dbReference type="PANTHER" id="PTHR15065:SF4">
    <property type="entry name" value="LD18634P"/>
    <property type="match status" value="1"/>
</dbReference>
<dbReference type="GO" id="GO:0030182">
    <property type="term" value="P:neuron differentiation"/>
    <property type="evidence" value="ECO:0007669"/>
    <property type="project" value="TreeGrafter"/>
</dbReference>
<evidence type="ECO:0000256" key="9">
    <source>
        <dbReference type="PROSITE-ProRule" id="PRU00042"/>
    </source>
</evidence>
<keyword evidence="3" id="KW-0677">Repeat</keyword>
<dbReference type="RefSeq" id="XP_047735919.1">
    <property type="nucleotide sequence ID" value="XM_047879963.1"/>
</dbReference>
<dbReference type="PROSITE" id="PS50157">
    <property type="entry name" value="ZINC_FINGER_C2H2_2"/>
    <property type="match status" value="3"/>
</dbReference>
<keyword evidence="5" id="KW-0862">Zinc</keyword>
<feature type="region of interest" description="Disordered" evidence="10">
    <location>
        <begin position="399"/>
        <end position="458"/>
    </location>
</feature>
<keyword evidence="7" id="KW-0804">Transcription</keyword>
<keyword evidence="12" id="KW-1185">Reference proteome</keyword>
<keyword evidence="6" id="KW-0805">Transcription regulation</keyword>
<accession>A0A979FG71</accession>
<evidence type="ECO:0000256" key="1">
    <source>
        <dbReference type="ARBA" id="ARBA00004123"/>
    </source>
</evidence>
<feature type="region of interest" description="Disordered" evidence="10">
    <location>
        <begin position="197"/>
        <end position="251"/>
    </location>
</feature>
<dbReference type="InterPro" id="IPR042972">
    <property type="entry name" value="INSM1/2"/>
</dbReference>
<evidence type="ECO:0000256" key="8">
    <source>
        <dbReference type="ARBA" id="ARBA00023242"/>
    </source>
</evidence>
<dbReference type="GO" id="GO:0001227">
    <property type="term" value="F:DNA-binding transcription repressor activity, RNA polymerase II-specific"/>
    <property type="evidence" value="ECO:0007669"/>
    <property type="project" value="TreeGrafter"/>
</dbReference>
<evidence type="ECO:0000256" key="3">
    <source>
        <dbReference type="ARBA" id="ARBA00022737"/>
    </source>
</evidence>
<protein>
    <submittedName>
        <fullName evidence="13">Uncharacterized protein LOC125177709</fullName>
    </submittedName>
</protein>
<dbReference type="FunFam" id="3.30.160.60:FF:001329">
    <property type="entry name" value="INSM transcriptional repressor 1"/>
    <property type="match status" value="1"/>
</dbReference>
<dbReference type="OrthoDB" id="8953942at2759"/>
<dbReference type="Gene3D" id="3.30.160.60">
    <property type="entry name" value="Classic Zinc Finger"/>
    <property type="match status" value="2"/>
</dbReference>
<feature type="domain" description="C2H2-type" evidence="11">
    <location>
        <begin position="536"/>
        <end position="563"/>
    </location>
</feature>
<evidence type="ECO:0000256" key="4">
    <source>
        <dbReference type="ARBA" id="ARBA00022771"/>
    </source>
</evidence>
<sequence length="798" mass="87534">MSSVDLLLYRPWSDTTKKAQEEPVDFSSRGKRSVEPEADLGYTEIDSQLPGALKLPDINNKATAGNKTRVLSKCQSGTNLNSGVVDREFFVGSPDSGFSSPSDGTNNLQYHHLLPGLYQQALANHALQREAFYRDAIQREILSRQQLCLRPEFQDQKLGPLRGTLDHEQIAPLALVVKKDLINNNYFRVEASDYDNKCQNSVHDGSKQDSDNDEEEDEEAARESDNDLSSDRKRAEMPFEENKNRDGREGVIWESSKSSSHLVSVPETSPYHLFPPTLYWPHGSTPLGNQLAKPINRPFSSTAVIDHPLYKALPPPVSGDTRAGNMFATTNNSLVSPLGSHLSDSIANSLVGQQRQQLNGQLTSPLTSPAARAAYDLSVAMSSSSSPFGNFSGQASNCNLSPHLGTPSKSDTKSPSTSGLSLKRKLPAASFSPDKKSKSPKKTKASRRLNFDEDKSSPVSGTIIRELGEGEAPLVVRKGDIDPAYNVVEVTEEAKAEIAKIENKIGDYVCRLCKELYDDAFGLAQHRCSRIIHVEYRCPECDKVFNCPANLASHRRWHKPKGSAPGTPKSSDELNKPNTGFVSSKNSDDEPKPSTSKAAYEDEFPSEDDVSDGKESEIFDCTICFKSFKRQAYLRKHLLTHRREPEESSGTIVQPIPQKLPFTHTISDTVNQSHSGSLVPTVQNRIPAGHMLSPLSPPMLSPPFSPTEVFKCHICQSNFFSPTSLAIHFATAHQRDPRSHPGFTAGNGFVEIALSNLASSSNFGGSSMAVPRPQYSSGQPLHFSAQFLHRPSQISASS</sequence>
<keyword evidence="8" id="KW-0539">Nucleus</keyword>
<evidence type="ECO:0000256" key="7">
    <source>
        <dbReference type="ARBA" id="ARBA00023163"/>
    </source>
</evidence>
<feature type="compositionally biased region" description="Low complexity" evidence="10">
    <location>
        <begin position="406"/>
        <end position="418"/>
    </location>
</feature>
<comment type="subcellular location">
    <subcellularLocation>
        <location evidence="1">Nucleus</location>
    </subcellularLocation>
</comment>
<evidence type="ECO:0000259" key="11">
    <source>
        <dbReference type="PROSITE" id="PS50157"/>
    </source>
</evidence>
<evidence type="ECO:0000256" key="2">
    <source>
        <dbReference type="ARBA" id="ARBA00022723"/>
    </source>
</evidence>
<dbReference type="Pfam" id="PF00096">
    <property type="entry name" value="zf-C2H2"/>
    <property type="match status" value="2"/>
</dbReference>
<organism evidence="12 13">
    <name type="scientific">Hyalella azteca</name>
    <name type="common">Amphipod</name>
    <dbReference type="NCBI Taxonomy" id="294128"/>
    <lineage>
        <taxon>Eukaryota</taxon>
        <taxon>Metazoa</taxon>
        <taxon>Ecdysozoa</taxon>
        <taxon>Arthropoda</taxon>
        <taxon>Crustacea</taxon>
        <taxon>Multicrustacea</taxon>
        <taxon>Malacostraca</taxon>
        <taxon>Eumalacostraca</taxon>
        <taxon>Peracarida</taxon>
        <taxon>Amphipoda</taxon>
        <taxon>Senticaudata</taxon>
        <taxon>Talitrida</taxon>
        <taxon>Talitroidea</taxon>
        <taxon>Hyalellidae</taxon>
        <taxon>Hyalella</taxon>
    </lineage>
</organism>